<reference evidence="2 3" key="1">
    <citation type="submission" date="2018-04" db="EMBL/GenBank/DDBJ databases">
        <title>Adhaeribacter sp. HMF7616 genome sequencing and assembly.</title>
        <authorList>
            <person name="Kang H."/>
            <person name="Kang J."/>
            <person name="Cha I."/>
            <person name="Kim H."/>
            <person name="Joh K."/>
        </authorList>
    </citation>
    <scope>NUCLEOTIDE SEQUENCE [LARGE SCALE GENOMIC DNA]</scope>
    <source>
        <strain evidence="2 3">HMF7616</strain>
    </source>
</reference>
<organism evidence="2 3">
    <name type="scientific">Adhaeribacter pallidiroseus</name>
    <dbReference type="NCBI Taxonomy" id="2072847"/>
    <lineage>
        <taxon>Bacteria</taxon>
        <taxon>Pseudomonadati</taxon>
        <taxon>Bacteroidota</taxon>
        <taxon>Cytophagia</taxon>
        <taxon>Cytophagales</taxon>
        <taxon>Hymenobacteraceae</taxon>
        <taxon>Adhaeribacter</taxon>
    </lineage>
</organism>
<keyword evidence="1" id="KW-1133">Transmembrane helix</keyword>
<feature type="transmembrane region" description="Helical" evidence="1">
    <location>
        <begin position="54"/>
        <end position="76"/>
    </location>
</feature>
<keyword evidence="1" id="KW-0812">Transmembrane</keyword>
<keyword evidence="3" id="KW-1185">Reference proteome</keyword>
<keyword evidence="1" id="KW-0472">Membrane</keyword>
<dbReference type="OrthoDB" id="868254at2"/>
<dbReference type="EMBL" id="QASA01000001">
    <property type="protein sequence ID" value="RDC64989.1"/>
    <property type="molecule type" value="Genomic_DNA"/>
</dbReference>
<evidence type="ECO:0000313" key="3">
    <source>
        <dbReference type="Proteomes" id="UP000253919"/>
    </source>
</evidence>
<dbReference type="Proteomes" id="UP000253919">
    <property type="component" value="Unassembled WGS sequence"/>
</dbReference>
<evidence type="ECO:0000313" key="2">
    <source>
        <dbReference type="EMBL" id="RDC64989.1"/>
    </source>
</evidence>
<protein>
    <submittedName>
        <fullName evidence="2">Uncharacterized protein</fullName>
    </submittedName>
</protein>
<name>A0A369QQ58_9BACT</name>
<comment type="caution">
    <text evidence="2">The sequence shown here is derived from an EMBL/GenBank/DDBJ whole genome shotgun (WGS) entry which is preliminary data.</text>
</comment>
<gene>
    <name evidence="2" type="ORF">AHMF7616_03611</name>
</gene>
<dbReference type="RefSeq" id="WP_115374065.1">
    <property type="nucleotide sequence ID" value="NZ_QASA01000001.1"/>
</dbReference>
<proteinExistence type="predicted"/>
<dbReference type="AlphaFoldDB" id="A0A369QQ58"/>
<evidence type="ECO:0000256" key="1">
    <source>
        <dbReference type="SAM" id="Phobius"/>
    </source>
</evidence>
<accession>A0A369QQ58</accession>
<sequence length="142" mass="16514">MKKSSDNTNRPRKLEEVFRDGFEPAEVRPRASNWHHIEQELEVKQAGYYKKRLVWYRSVAAASITLLLVALGYFWYDTQTGHRLNLRGASSGELVQRKNNATTPAIVKTDDKDIREQSPITENLKKNKPTNLLLLQNRRQIH</sequence>